<proteinExistence type="inferred from homology"/>
<evidence type="ECO:0000313" key="6">
    <source>
        <dbReference type="EMBL" id="TCC44651.1"/>
    </source>
</evidence>
<dbReference type="Gene3D" id="3.20.20.80">
    <property type="entry name" value="Glycosidases"/>
    <property type="match status" value="1"/>
</dbReference>
<dbReference type="NCBIfam" id="TIGR02100">
    <property type="entry name" value="glgX_debranch"/>
    <property type="match status" value="1"/>
</dbReference>
<evidence type="ECO:0000259" key="5">
    <source>
        <dbReference type="SMART" id="SM00642"/>
    </source>
</evidence>
<dbReference type="Proteomes" id="UP000293342">
    <property type="component" value="Unassembled WGS sequence"/>
</dbReference>
<dbReference type="Gene3D" id="2.60.40.10">
    <property type="entry name" value="Immunoglobulins"/>
    <property type="match status" value="1"/>
</dbReference>
<dbReference type="InterPro" id="IPR013783">
    <property type="entry name" value="Ig-like_fold"/>
</dbReference>
<reference evidence="6 7" key="1">
    <citation type="submission" date="2019-02" db="EMBL/GenBank/DDBJ databases">
        <title>Kribbella capetownensis sp. nov. and Kribbella speibonae sp. nov., isolated from soil.</title>
        <authorList>
            <person name="Curtis S.M."/>
            <person name="Norton I."/>
            <person name="Everest G.J."/>
            <person name="Meyers P.R."/>
        </authorList>
    </citation>
    <scope>NUCLEOTIDE SEQUENCE [LARGE SCALE GENOMIC DNA]</scope>
    <source>
        <strain evidence="6 7">YM53</strain>
    </source>
</reference>
<dbReference type="CDD" id="cd11326">
    <property type="entry name" value="AmyAc_Glg_debranch"/>
    <property type="match status" value="1"/>
</dbReference>
<evidence type="ECO:0000256" key="2">
    <source>
        <dbReference type="ARBA" id="ARBA00022801"/>
    </source>
</evidence>
<dbReference type="SUPFAM" id="SSF51445">
    <property type="entry name" value="(Trans)glycosidases"/>
    <property type="match status" value="1"/>
</dbReference>
<dbReference type="CDD" id="cd02856">
    <property type="entry name" value="E_set_GDE_Isoamylase_N"/>
    <property type="match status" value="1"/>
</dbReference>
<accession>A0A4R0JD52</accession>
<evidence type="ECO:0000256" key="3">
    <source>
        <dbReference type="ARBA" id="ARBA00023295"/>
    </source>
</evidence>
<dbReference type="Pfam" id="PF02922">
    <property type="entry name" value="CBM_48"/>
    <property type="match status" value="1"/>
</dbReference>
<dbReference type="PANTHER" id="PTHR43002">
    <property type="entry name" value="GLYCOGEN DEBRANCHING ENZYME"/>
    <property type="match status" value="1"/>
</dbReference>
<dbReference type="SMART" id="SM00642">
    <property type="entry name" value="Aamy"/>
    <property type="match status" value="1"/>
</dbReference>
<dbReference type="Gene3D" id="2.60.40.1180">
    <property type="entry name" value="Golgi alpha-mannosidase II"/>
    <property type="match status" value="1"/>
</dbReference>
<feature type="domain" description="Glycosyl hydrolase family 13 catalytic" evidence="5">
    <location>
        <begin position="178"/>
        <end position="588"/>
    </location>
</feature>
<comment type="similarity">
    <text evidence="1">Belongs to the glycosyl hydrolase 13 family.</text>
</comment>
<dbReference type="EMBL" id="SJKD01000009">
    <property type="protein sequence ID" value="TCC44651.1"/>
    <property type="molecule type" value="Genomic_DNA"/>
</dbReference>
<dbReference type="GO" id="GO:0004135">
    <property type="term" value="F:amylo-alpha-1,6-glucosidase activity"/>
    <property type="evidence" value="ECO:0007669"/>
    <property type="project" value="InterPro"/>
</dbReference>
<organism evidence="6 7">
    <name type="scientific">Kribbella capetownensis</name>
    <dbReference type="NCBI Taxonomy" id="1572659"/>
    <lineage>
        <taxon>Bacteria</taxon>
        <taxon>Bacillati</taxon>
        <taxon>Actinomycetota</taxon>
        <taxon>Actinomycetes</taxon>
        <taxon>Propionibacteriales</taxon>
        <taxon>Kribbellaceae</taxon>
        <taxon>Kribbella</taxon>
    </lineage>
</organism>
<name>A0A4R0JD52_9ACTN</name>
<dbReference type="InterPro" id="IPR014756">
    <property type="entry name" value="Ig_E-set"/>
</dbReference>
<evidence type="ECO:0000313" key="7">
    <source>
        <dbReference type="Proteomes" id="UP000293342"/>
    </source>
</evidence>
<dbReference type="InterPro" id="IPR013780">
    <property type="entry name" value="Glyco_hydro_b"/>
</dbReference>
<dbReference type="Pfam" id="PF00128">
    <property type="entry name" value="Alpha-amylase"/>
    <property type="match status" value="2"/>
</dbReference>
<evidence type="ECO:0000256" key="1">
    <source>
        <dbReference type="ARBA" id="ARBA00008061"/>
    </source>
</evidence>
<dbReference type="InterPro" id="IPR017853">
    <property type="entry name" value="GH"/>
</dbReference>
<dbReference type="SUPFAM" id="SSF81296">
    <property type="entry name" value="E set domains"/>
    <property type="match status" value="1"/>
</dbReference>
<dbReference type="GO" id="GO:0005980">
    <property type="term" value="P:glycogen catabolic process"/>
    <property type="evidence" value="ECO:0007669"/>
    <property type="project" value="InterPro"/>
</dbReference>
<keyword evidence="2" id="KW-0378">Hydrolase</keyword>
<keyword evidence="3" id="KW-0326">Glycosidase</keyword>
<feature type="region of interest" description="Disordered" evidence="4">
    <location>
        <begin position="487"/>
        <end position="506"/>
    </location>
</feature>
<comment type="caution">
    <text evidence="6">The sequence shown here is derived from an EMBL/GenBank/DDBJ whole genome shotgun (WGS) entry which is preliminary data.</text>
</comment>
<gene>
    <name evidence="6" type="primary">glgX</name>
    <name evidence="6" type="ORF">E0H75_34370</name>
</gene>
<dbReference type="AlphaFoldDB" id="A0A4R0JD52"/>
<sequence>MNTSTSVIEKRWLTVQNVPVTEATAAPSALGPTAATGPRLGAVVQTDGTTFTLWAPAAERVELALIAADGSQRNLDLAHAGEFWTGFVAGVGHGQRYGYRVHGPFDPSHGLRFNPSKLLLDPYARAIDGSLDFSSPLIYDSSDGDSAGHVPVGVVVAESEPPPPISRPVHWGETVIYELHTKGFTKLHPDVPEHQRGTYAGLTHPSVIDYLTELGVTSVELLPIHHFLTEPSIAARGLPNYWGYNTLGYFAPHAPYSSSGSDGQQVAEFKAMVAAFHAAGIEVILDVVYNHTAEGGFDGPTLSFRGIDNRAYYRLSHGGTMYDVTGTGNSVDTSHPQVRRLLMDSLRYWVEEMGVDGFRFDLAVTLVRNERHEVDIPDHPFLAEVAADPVLGRVKLIAEPWDVGPFGYQVGNFGPPWSEWNGKFRDSVREVWRNTSDGVKDLAYRLSGSSDLYGDDGRYPYASINFLTAHDGFTLRDLVSYDHKHNEANHEDNRDGTDDNRSWNCGVEGETDDRRVVALRKRQMANLMSTLILSTGVPMITAGDECGRTQHGNNNAYCQDSEMSWFDWSLPGAWSDHLALTKKLIALRAAHPVLRQWHYFSGEPVVAGGRKDLSWIAPHGGEMTDADWYDGNLRTIGMFLAGDALRATDAQGNALTDSSFLMALNATPETRQVRVPDPSWAPAYEVVLDTSNSMVTEVEAGATVPLAPRCLVLLRAL</sequence>
<dbReference type="InterPro" id="IPR044505">
    <property type="entry name" value="GlgX_Isoamylase_N_E_set"/>
</dbReference>
<evidence type="ECO:0000256" key="4">
    <source>
        <dbReference type="SAM" id="MobiDB-lite"/>
    </source>
</evidence>
<dbReference type="SUPFAM" id="SSF51011">
    <property type="entry name" value="Glycosyl hydrolase domain"/>
    <property type="match status" value="1"/>
</dbReference>
<dbReference type="InterPro" id="IPR006047">
    <property type="entry name" value="GH13_cat_dom"/>
</dbReference>
<feature type="compositionally biased region" description="Basic and acidic residues" evidence="4">
    <location>
        <begin position="487"/>
        <end position="501"/>
    </location>
</feature>
<protein>
    <submittedName>
        <fullName evidence="6">Glycogen debranching enzyme GlgX</fullName>
    </submittedName>
</protein>
<dbReference type="InterPro" id="IPR004193">
    <property type="entry name" value="Glyco_hydro_13_N"/>
</dbReference>
<dbReference type="OrthoDB" id="3236218at2"/>
<dbReference type="InterPro" id="IPR011837">
    <property type="entry name" value="Glycogen_debranch_GlgX"/>
</dbReference>
<keyword evidence="7" id="KW-1185">Reference proteome</keyword>